<keyword evidence="13" id="KW-1185">Reference proteome</keyword>
<dbReference type="Pfam" id="PF21996">
    <property type="entry name" value="HisZ-like"/>
    <property type="match status" value="1"/>
</dbReference>
<dbReference type="GO" id="GO:0016757">
    <property type="term" value="F:glycosyltransferase activity"/>
    <property type="evidence" value="ECO:0007669"/>
    <property type="project" value="UniProtKB-KW"/>
</dbReference>
<evidence type="ECO:0000256" key="7">
    <source>
        <dbReference type="ARBA" id="ARBA00022605"/>
    </source>
</evidence>
<dbReference type="InterPro" id="IPR053846">
    <property type="entry name" value="HisZ-C"/>
</dbReference>
<evidence type="ECO:0000256" key="3">
    <source>
        <dbReference type="ARBA" id="ARBA00005539"/>
    </source>
</evidence>
<evidence type="ECO:0000256" key="5">
    <source>
        <dbReference type="ARBA" id="ARBA00020397"/>
    </source>
</evidence>
<dbReference type="Proteomes" id="UP001179280">
    <property type="component" value="Unassembled WGS sequence"/>
</dbReference>
<feature type="domain" description="Aminoacyl-transfer RNA synthetases class-II family profile" evidence="11">
    <location>
        <begin position="26"/>
        <end position="195"/>
    </location>
</feature>
<keyword evidence="6 10" id="KW-0963">Cytoplasm</keyword>
<comment type="function">
    <text evidence="9 10">Required for the first step of histidine biosynthesis. May allow the feedback regulation of ATP phosphoribosyltransferase activity by histidine.</text>
</comment>
<keyword evidence="12" id="KW-0328">Glycosyltransferase</keyword>
<name>A0ABS2SY64_9BACI</name>
<dbReference type="InterPro" id="IPR006195">
    <property type="entry name" value="aa-tRNA-synth_II"/>
</dbReference>
<organism evidence="12 13">
    <name type="scientific">Shouchella xiaoxiensis</name>
    <dbReference type="NCBI Taxonomy" id="766895"/>
    <lineage>
        <taxon>Bacteria</taxon>
        <taxon>Bacillati</taxon>
        <taxon>Bacillota</taxon>
        <taxon>Bacilli</taxon>
        <taxon>Bacillales</taxon>
        <taxon>Bacillaceae</taxon>
        <taxon>Shouchella</taxon>
    </lineage>
</organism>
<sequence>MAQPFTFEKPIGMRDVTPQAFQHKNQAANRFLNVVKQWGYDQVQTPALEYFETVGRASAIADKQLFKLIDFNGQTLVLRPDMTAPIARLVSSTMKQVPYPIRLSYYSSLYRAQQVEGGKPAEFDQVGVELIGDASGSSDEEVLVLLQEALIETGLTNFQVAIGHIHFLNSVFKEILSSEEDAEALRRYLYEKNDVGFREFVLSLELTPADRDRLFMLTELRGGVAVLDQAAELVYSQEGKQSVNELRRLWQVLIDEGLDTHSIIDLSVVLHMEYYTGCVFEIYHEKTAQPIGSGGRYDGLLENFGRRGSATGFGVRVDLLAEALNGLVLNKKMCIVFDSVRRKEAYDRAKELRSEGTYVVLQNKNGMNNLEELDGSFTQVETMCE</sequence>
<comment type="subunit">
    <text evidence="4 10">Heteromultimer composed of HisG and HisZ subunits.</text>
</comment>
<dbReference type="PANTHER" id="PTHR43707:SF1">
    <property type="entry name" value="HISTIDINE--TRNA LIGASE, MITOCHONDRIAL-RELATED"/>
    <property type="match status" value="1"/>
</dbReference>
<comment type="similarity">
    <text evidence="3 10">Belongs to the class-II aminoacyl-tRNA synthetase family. HisZ subfamily.</text>
</comment>
<dbReference type="Gene3D" id="3.30.930.10">
    <property type="entry name" value="Bira Bifunctional Protein, Domain 2"/>
    <property type="match status" value="1"/>
</dbReference>
<dbReference type="PIRSF" id="PIRSF001549">
    <property type="entry name" value="His-tRNA_synth"/>
    <property type="match status" value="1"/>
</dbReference>
<evidence type="ECO:0000256" key="10">
    <source>
        <dbReference type="HAMAP-Rule" id="MF_00125"/>
    </source>
</evidence>
<dbReference type="NCBIfam" id="TIGR00443">
    <property type="entry name" value="hisZ_biosyn_reg"/>
    <property type="match status" value="1"/>
</dbReference>
<dbReference type="HAMAP" id="MF_00125">
    <property type="entry name" value="HisZ"/>
    <property type="match status" value="1"/>
</dbReference>
<dbReference type="EMBL" id="JAFBCV010000014">
    <property type="protein sequence ID" value="MBM7840468.1"/>
    <property type="molecule type" value="Genomic_DNA"/>
</dbReference>
<accession>A0ABS2SY64</accession>
<keyword evidence="7 10" id="KW-0028">Amino-acid biosynthesis</keyword>
<comment type="miscellaneous">
    <text evidence="10">This function is generally fulfilled by the C-terminal part of HisG, which is missing in some bacteria such as this one.</text>
</comment>
<evidence type="ECO:0000256" key="2">
    <source>
        <dbReference type="ARBA" id="ARBA00004667"/>
    </source>
</evidence>
<keyword evidence="8 10" id="KW-0368">Histidine biosynthesis</keyword>
<comment type="pathway">
    <text evidence="2 10">Amino-acid biosynthesis; L-histidine biosynthesis; L-histidine from 5-phospho-alpha-D-ribose 1-diphosphate: step 1/9.</text>
</comment>
<dbReference type="NCBIfam" id="NF008941">
    <property type="entry name" value="PRK12292.2-4"/>
    <property type="match status" value="1"/>
</dbReference>
<dbReference type="Pfam" id="PF13393">
    <property type="entry name" value="tRNA-synt_His"/>
    <property type="match status" value="1"/>
</dbReference>
<dbReference type="RefSeq" id="WP_204468080.1">
    <property type="nucleotide sequence ID" value="NZ_JAFBCV010000014.1"/>
</dbReference>
<dbReference type="InterPro" id="IPR045864">
    <property type="entry name" value="aa-tRNA-synth_II/BPL/LPL"/>
</dbReference>
<comment type="subcellular location">
    <subcellularLocation>
        <location evidence="1 10">Cytoplasm</location>
    </subcellularLocation>
</comment>
<dbReference type="InterPro" id="IPR004517">
    <property type="entry name" value="HisZ"/>
</dbReference>
<evidence type="ECO:0000256" key="1">
    <source>
        <dbReference type="ARBA" id="ARBA00004496"/>
    </source>
</evidence>
<dbReference type="Gene3D" id="3.40.50.12590">
    <property type="match status" value="1"/>
</dbReference>
<gene>
    <name evidence="10" type="primary">hisZ</name>
    <name evidence="12" type="ORF">JOC54_003760</name>
</gene>
<proteinExistence type="inferred from homology"/>
<evidence type="ECO:0000256" key="4">
    <source>
        <dbReference type="ARBA" id="ARBA00011496"/>
    </source>
</evidence>
<evidence type="ECO:0000256" key="6">
    <source>
        <dbReference type="ARBA" id="ARBA00022490"/>
    </source>
</evidence>
<evidence type="ECO:0000256" key="8">
    <source>
        <dbReference type="ARBA" id="ARBA00023102"/>
    </source>
</evidence>
<dbReference type="PROSITE" id="PS50862">
    <property type="entry name" value="AA_TRNA_LIGASE_II"/>
    <property type="match status" value="1"/>
</dbReference>
<comment type="caution">
    <text evidence="12">The sequence shown here is derived from an EMBL/GenBank/DDBJ whole genome shotgun (WGS) entry which is preliminary data.</text>
</comment>
<reference evidence="12" key="1">
    <citation type="submission" date="2021-01" db="EMBL/GenBank/DDBJ databases">
        <title>Genomic Encyclopedia of Type Strains, Phase IV (KMG-IV): sequencing the most valuable type-strain genomes for metagenomic binning, comparative biology and taxonomic classification.</title>
        <authorList>
            <person name="Goeker M."/>
        </authorList>
    </citation>
    <scope>NUCLEOTIDE SEQUENCE</scope>
    <source>
        <strain evidence="12">DSM 21943</strain>
    </source>
</reference>
<dbReference type="SUPFAM" id="SSF55681">
    <property type="entry name" value="Class II aaRS and biotin synthetases"/>
    <property type="match status" value="1"/>
</dbReference>
<evidence type="ECO:0000259" key="11">
    <source>
        <dbReference type="PROSITE" id="PS50862"/>
    </source>
</evidence>
<keyword evidence="12" id="KW-0808">Transferase</keyword>
<dbReference type="InterPro" id="IPR041715">
    <property type="entry name" value="HisRS-like_core"/>
</dbReference>
<protein>
    <recommendedName>
        <fullName evidence="5 10">ATP phosphoribosyltransferase regulatory subunit</fullName>
    </recommendedName>
</protein>
<dbReference type="InterPro" id="IPR004516">
    <property type="entry name" value="HisRS/HisZ"/>
</dbReference>
<evidence type="ECO:0000256" key="9">
    <source>
        <dbReference type="ARBA" id="ARBA00025246"/>
    </source>
</evidence>
<evidence type="ECO:0000313" key="12">
    <source>
        <dbReference type="EMBL" id="MBM7840468.1"/>
    </source>
</evidence>
<dbReference type="CDD" id="cd00773">
    <property type="entry name" value="HisRS-like_core"/>
    <property type="match status" value="1"/>
</dbReference>
<evidence type="ECO:0000313" key="13">
    <source>
        <dbReference type="Proteomes" id="UP001179280"/>
    </source>
</evidence>
<dbReference type="PANTHER" id="PTHR43707">
    <property type="entry name" value="HISTIDYL-TRNA SYNTHETASE"/>
    <property type="match status" value="1"/>
</dbReference>